<dbReference type="GO" id="GO:0006952">
    <property type="term" value="P:defense response"/>
    <property type="evidence" value="ECO:0007669"/>
    <property type="project" value="InterPro"/>
</dbReference>
<protein>
    <recommendedName>
        <fullName evidence="2">C2 domain-containing protein</fullName>
    </recommendedName>
</protein>
<feature type="compositionally biased region" description="Pro residues" evidence="1">
    <location>
        <begin position="169"/>
        <end position="184"/>
    </location>
</feature>
<dbReference type="InterPro" id="IPR044750">
    <property type="entry name" value="C2_SRC2/BAP"/>
</dbReference>
<accession>A0A022PWG5</accession>
<keyword evidence="4" id="KW-1185">Reference proteome</keyword>
<reference evidence="3 4" key="1">
    <citation type="journal article" date="2013" name="Proc. Natl. Acad. Sci. U.S.A.">
        <title>Fine-scale variation in meiotic recombination in Mimulus inferred from population shotgun sequencing.</title>
        <authorList>
            <person name="Hellsten U."/>
            <person name="Wright K.M."/>
            <person name="Jenkins J."/>
            <person name="Shu S."/>
            <person name="Yuan Y."/>
            <person name="Wessler S.R."/>
            <person name="Schmutz J."/>
            <person name="Willis J.H."/>
            <person name="Rokhsar D.S."/>
        </authorList>
    </citation>
    <scope>NUCLEOTIDE SEQUENCE [LARGE SCALE GENOMIC DNA]</scope>
    <source>
        <strain evidence="4">cv. DUN x IM62</strain>
    </source>
</reference>
<dbReference type="InterPro" id="IPR000008">
    <property type="entry name" value="C2_dom"/>
</dbReference>
<name>A0A022PWG5_ERYGU</name>
<dbReference type="STRING" id="4155.A0A022PWG5"/>
<dbReference type="eggNOG" id="ENOG502R3QF">
    <property type="taxonomic scope" value="Eukaryota"/>
</dbReference>
<dbReference type="SUPFAM" id="SSF49562">
    <property type="entry name" value="C2 domain (Calcium/lipid-binding domain, CaLB)"/>
    <property type="match status" value="1"/>
</dbReference>
<sequence length="267" mass="28782">MGKIRVEVCLISARGLRRTSCLWKLQWFAVGWIGSENKYCTIIDASGNSNPVWKTKLSTAVEESSGTGFQELALNVEVYSREPVFLRESLLGSATIALKEFLDKYDVSKPVEEMGSFQLRKKNSNRPVGFIDVSIRVSEEKKEEPGGNEIEGFNLTDFSGGINLLPRPRQLPPQPPPPPPPPPSNVGYTPSFFPMTNNFASSSYLNMPSSVAAPPQHRGGPGFGVGVGAGALAAGALIFGDDFMSGFDASGAARDASATISTYPRFQ</sequence>
<proteinExistence type="predicted"/>
<dbReference type="Proteomes" id="UP000030748">
    <property type="component" value="Unassembled WGS sequence"/>
</dbReference>
<dbReference type="EMBL" id="KI632289">
    <property type="protein sequence ID" value="EYU20141.1"/>
    <property type="molecule type" value="Genomic_DNA"/>
</dbReference>
<dbReference type="PANTHER" id="PTHR32246">
    <property type="entry name" value="INGRESSION PROTEIN FIC1"/>
    <property type="match status" value="1"/>
</dbReference>
<evidence type="ECO:0000313" key="3">
    <source>
        <dbReference type="EMBL" id="EYU20141.1"/>
    </source>
</evidence>
<dbReference type="Gene3D" id="2.60.40.150">
    <property type="entry name" value="C2 domain"/>
    <property type="match status" value="1"/>
</dbReference>
<dbReference type="CDD" id="cd04051">
    <property type="entry name" value="C2_SRC2_like"/>
    <property type="match status" value="1"/>
</dbReference>
<dbReference type="PANTHER" id="PTHR32246:SF15">
    <property type="entry name" value="CALCIUM-DEPENDENT LIPID-BINDING (CALB DOMAIN) FAMILY PROTEIN"/>
    <property type="match status" value="1"/>
</dbReference>
<feature type="region of interest" description="Disordered" evidence="1">
    <location>
        <begin position="164"/>
        <end position="189"/>
    </location>
</feature>
<evidence type="ECO:0000259" key="2">
    <source>
        <dbReference type="PROSITE" id="PS50004"/>
    </source>
</evidence>
<evidence type="ECO:0000256" key="1">
    <source>
        <dbReference type="SAM" id="MobiDB-lite"/>
    </source>
</evidence>
<dbReference type="Pfam" id="PF00168">
    <property type="entry name" value="C2"/>
    <property type="match status" value="1"/>
</dbReference>
<organism evidence="3 4">
    <name type="scientific">Erythranthe guttata</name>
    <name type="common">Yellow monkey flower</name>
    <name type="synonym">Mimulus guttatus</name>
    <dbReference type="NCBI Taxonomy" id="4155"/>
    <lineage>
        <taxon>Eukaryota</taxon>
        <taxon>Viridiplantae</taxon>
        <taxon>Streptophyta</taxon>
        <taxon>Embryophyta</taxon>
        <taxon>Tracheophyta</taxon>
        <taxon>Spermatophyta</taxon>
        <taxon>Magnoliopsida</taxon>
        <taxon>eudicotyledons</taxon>
        <taxon>Gunneridae</taxon>
        <taxon>Pentapetalae</taxon>
        <taxon>asterids</taxon>
        <taxon>lamiids</taxon>
        <taxon>Lamiales</taxon>
        <taxon>Phrymaceae</taxon>
        <taxon>Erythranthe</taxon>
    </lineage>
</organism>
<dbReference type="InterPro" id="IPR035892">
    <property type="entry name" value="C2_domain_sf"/>
</dbReference>
<evidence type="ECO:0000313" key="4">
    <source>
        <dbReference type="Proteomes" id="UP000030748"/>
    </source>
</evidence>
<dbReference type="PROSITE" id="PS50004">
    <property type="entry name" value="C2"/>
    <property type="match status" value="1"/>
</dbReference>
<dbReference type="AlphaFoldDB" id="A0A022PWG5"/>
<feature type="domain" description="C2" evidence="2">
    <location>
        <begin position="1"/>
        <end position="111"/>
    </location>
</feature>
<gene>
    <name evidence="3" type="ORF">MIMGU_mgv1a024429mg</name>
</gene>